<dbReference type="SUPFAM" id="SSF141868">
    <property type="entry name" value="EAL domain-like"/>
    <property type="match status" value="1"/>
</dbReference>
<feature type="domain" description="EAL" evidence="2">
    <location>
        <begin position="608"/>
        <end position="834"/>
    </location>
</feature>
<dbReference type="Pfam" id="PF08448">
    <property type="entry name" value="PAS_4"/>
    <property type="match status" value="1"/>
</dbReference>
<dbReference type="InterPro" id="IPR000700">
    <property type="entry name" value="PAS-assoc_C"/>
</dbReference>
<accession>A0A2S6N7L3</accession>
<dbReference type="InterPro" id="IPR000014">
    <property type="entry name" value="PAS"/>
</dbReference>
<dbReference type="PANTHER" id="PTHR44757">
    <property type="entry name" value="DIGUANYLATE CYCLASE DGCP"/>
    <property type="match status" value="1"/>
</dbReference>
<dbReference type="Gene3D" id="3.30.450.20">
    <property type="entry name" value="PAS domain"/>
    <property type="match status" value="3"/>
</dbReference>
<dbReference type="SMART" id="SM00267">
    <property type="entry name" value="GGDEF"/>
    <property type="match status" value="1"/>
</dbReference>
<dbReference type="InterPro" id="IPR035965">
    <property type="entry name" value="PAS-like_dom_sf"/>
</dbReference>
<dbReference type="SUPFAM" id="SSF55785">
    <property type="entry name" value="PYP-like sensor domain (PAS domain)"/>
    <property type="match status" value="3"/>
</dbReference>
<reference evidence="4 5" key="1">
    <citation type="journal article" date="2018" name="Arch. Microbiol.">
        <title>New insights into the metabolic potential of the phototrophic purple bacterium Rhodopila globiformis DSM 161(T) from its draft genome sequence and evidence for a vanadium-dependent nitrogenase.</title>
        <authorList>
            <person name="Imhoff J.F."/>
            <person name="Rahn T."/>
            <person name="Kunzel S."/>
            <person name="Neulinger S.C."/>
        </authorList>
    </citation>
    <scope>NUCLEOTIDE SEQUENCE [LARGE SCALE GENOMIC DNA]</scope>
    <source>
        <strain evidence="4 5">DSM 16996</strain>
    </source>
</reference>
<evidence type="ECO:0000313" key="5">
    <source>
        <dbReference type="Proteomes" id="UP000239089"/>
    </source>
</evidence>
<dbReference type="InterPro" id="IPR035919">
    <property type="entry name" value="EAL_sf"/>
</dbReference>
<feature type="domain" description="PAC" evidence="1">
    <location>
        <begin position="253"/>
        <end position="306"/>
    </location>
</feature>
<dbReference type="SMART" id="SM00086">
    <property type="entry name" value="PAC"/>
    <property type="match status" value="3"/>
</dbReference>
<name>A0A2S6N7L3_9HYPH</name>
<dbReference type="NCBIfam" id="TIGR00229">
    <property type="entry name" value="sensory_box"/>
    <property type="match status" value="3"/>
</dbReference>
<dbReference type="CDD" id="cd01948">
    <property type="entry name" value="EAL"/>
    <property type="match status" value="1"/>
</dbReference>
<protein>
    <recommendedName>
        <fullName evidence="6">GGDEF domain-containing protein</fullName>
    </recommendedName>
</protein>
<dbReference type="SMART" id="SM00091">
    <property type="entry name" value="PAS"/>
    <property type="match status" value="2"/>
</dbReference>
<dbReference type="InterPro" id="IPR000160">
    <property type="entry name" value="GGDEF_dom"/>
</dbReference>
<gene>
    <name evidence="4" type="ORF">CCR94_11935</name>
</gene>
<dbReference type="InterPro" id="IPR013656">
    <property type="entry name" value="PAS_4"/>
</dbReference>
<organism evidence="4 5">
    <name type="scientific">Rhodoblastus sphagnicola</name>
    <dbReference type="NCBI Taxonomy" id="333368"/>
    <lineage>
        <taxon>Bacteria</taxon>
        <taxon>Pseudomonadati</taxon>
        <taxon>Pseudomonadota</taxon>
        <taxon>Alphaproteobacteria</taxon>
        <taxon>Hyphomicrobiales</taxon>
        <taxon>Rhodoblastaceae</taxon>
        <taxon>Rhodoblastus</taxon>
    </lineage>
</organism>
<dbReference type="PROSITE" id="PS50887">
    <property type="entry name" value="GGDEF"/>
    <property type="match status" value="1"/>
</dbReference>
<dbReference type="InterPro" id="IPR001610">
    <property type="entry name" value="PAC"/>
</dbReference>
<dbReference type="InterPro" id="IPR043128">
    <property type="entry name" value="Rev_trsase/Diguanyl_cyclase"/>
</dbReference>
<sequence>MMVSTPRFMSEAPSAPPPAPFLGSGMLLSLFRRILGKSEPTLVTCGDGADMAQLALFENGAAGIAEVDIATRRFVRVNRRFAEMMRRPVAEMLTLGPPDLIHPGDLERVSGQWFAAMDSTGQWESTVRHVGPNGETIWMRLGVSLRNRDESGRPARCIAVLQDISETVEITERLRESEQLLRLGQQVARIGSFTRDLPTGEITCSAELRAIFGHASDESTLSTQGWLDLVHPDDRARIVAATRDAVARRAPDIAFSYRINRKDDGDLRYIEMRARYQFDAEGLPARSVGVIMDTTERNLAEDQLRESETLLRLGMTAGGIGAYHRDIRSGEIRCGAETRALHGLPAEGPISTQDWLATLLPEDAKRIMEELARNFARREPEFSFHYRFRREPDGPIRHMEVRSSHHYDDKGKPLTAAGVVIDVSRRIVAEQKLAHAARHDALTSLPNRVLFRDRMDLALARARRGEKFALLCLDLDRFKEVNDTLGHPVGDSLLVEVAARLRAQLRETDTLARLGGDEFAIIQAGLATPNDSVSLSRRLIECVSEPYDIEGNHLVVGVSIGIAIAPEDGALYEDLFKAADMALYRAKADGRGGWRWFEPEMNARMQMRRAVEVDLRQALERNEFELRYQPIVDTATRRIKSFEALIRWRHPERGLIAPDAFIPLCEEIGLITPLGAWVLREACAQAAHWPEPIGVAVNISPVQFTGRRKLLETVELALLTSGLAPERLEIEITETAVLQNTDATLGILRDLKKLGARIAMDDFGAGYSSLSSLQSFPFDKVKIDRSFTRGLEQSRKSDAIVTAVTDLCKGLEMCATAEGVETESQFEALRRRGC</sequence>
<dbReference type="CDD" id="cd01949">
    <property type="entry name" value="GGDEF"/>
    <property type="match status" value="1"/>
</dbReference>
<dbReference type="AlphaFoldDB" id="A0A2S6N7L3"/>
<dbReference type="PROSITE" id="PS50883">
    <property type="entry name" value="EAL"/>
    <property type="match status" value="1"/>
</dbReference>
<dbReference type="SUPFAM" id="SSF55073">
    <property type="entry name" value="Nucleotide cyclase"/>
    <property type="match status" value="1"/>
</dbReference>
<keyword evidence="5" id="KW-1185">Reference proteome</keyword>
<evidence type="ECO:0008006" key="6">
    <source>
        <dbReference type="Google" id="ProtNLM"/>
    </source>
</evidence>
<evidence type="ECO:0000259" key="3">
    <source>
        <dbReference type="PROSITE" id="PS50887"/>
    </source>
</evidence>
<dbReference type="CDD" id="cd00130">
    <property type="entry name" value="PAS"/>
    <property type="match status" value="2"/>
</dbReference>
<proteinExistence type="predicted"/>
<evidence type="ECO:0000259" key="1">
    <source>
        <dbReference type="PROSITE" id="PS50113"/>
    </source>
</evidence>
<dbReference type="InterPro" id="IPR001633">
    <property type="entry name" value="EAL_dom"/>
</dbReference>
<dbReference type="InterPro" id="IPR052155">
    <property type="entry name" value="Biofilm_reg_signaling"/>
</dbReference>
<dbReference type="InterPro" id="IPR029787">
    <property type="entry name" value="Nucleotide_cyclase"/>
</dbReference>
<evidence type="ECO:0000313" key="4">
    <source>
        <dbReference type="EMBL" id="PPQ30598.1"/>
    </source>
</evidence>
<feature type="domain" description="PAC" evidence="1">
    <location>
        <begin position="382"/>
        <end position="435"/>
    </location>
</feature>
<feature type="domain" description="PAC" evidence="1">
    <location>
        <begin position="123"/>
        <end position="176"/>
    </location>
</feature>
<feature type="non-terminal residue" evidence="4">
    <location>
        <position position="834"/>
    </location>
</feature>
<dbReference type="Pfam" id="PF00990">
    <property type="entry name" value="GGDEF"/>
    <property type="match status" value="1"/>
</dbReference>
<dbReference type="InterPro" id="IPR013655">
    <property type="entry name" value="PAS_fold_3"/>
</dbReference>
<dbReference type="Proteomes" id="UP000239089">
    <property type="component" value="Unassembled WGS sequence"/>
</dbReference>
<dbReference type="SMART" id="SM00052">
    <property type="entry name" value="EAL"/>
    <property type="match status" value="1"/>
</dbReference>
<dbReference type="Gene3D" id="3.20.20.450">
    <property type="entry name" value="EAL domain"/>
    <property type="match status" value="1"/>
</dbReference>
<dbReference type="PROSITE" id="PS50113">
    <property type="entry name" value="PAC"/>
    <property type="match status" value="3"/>
</dbReference>
<evidence type="ECO:0000259" key="2">
    <source>
        <dbReference type="PROSITE" id="PS50883"/>
    </source>
</evidence>
<dbReference type="PANTHER" id="PTHR44757:SF2">
    <property type="entry name" value="BIOFILM ARCHITECTURE MAINTENANCE PROTEIN MBAA"/>
    <property type="match status" value="1"/>
</dbReference>
<dbReference type="EMBL" id="NHSJ01000074">
    <property type="protein sequence ID" value="PPQ30598.1"/>
    <property type="molecule type" value="Genomic_DNA"/>
</dbReference>
<comment type="caution">
    <text evidence="4">The sequence shown here is derived from an EMBL/GenBank/DDBJ whole genome shotgun (WGS) entry which is preliminary data.</text>
</comment>
<dbReference type="NCBIfam" id="TIGR00254">
    <property type="entry name" value="GGDEF"/>
    <property type="match status" value="1"/>
</dbReference>
<dbReference type="Gene3D" id="2.10.70.100">
    <property type="match status" value="2"/>
</dbReference>
<dbReference type="Gene3D" id="3.30.70.270">
    <property type="match status" value="1"/>
</dbReference>
<feature type="domain" description="GGDEF" evidence="3">
    <location>
        <begin position="466"/>
        <end position="599"/>
    </location>
</feature>
<dbReference type="Pfam" id="PF08447">
    <property type="entry name" value="PAS_3"/>
    <property type="match status" value="2"/>
</dbReference>
<dbReference type="Pfam" id="PF00563">
    <property type="entry name" value="EAL"/>
    <property type="match status" value="1"/>
</dbReference>